<feature type="domain" description="Reverse transcriptase" evidence="1">
    <location>
        <begin position="385"/>
        <end position="665"/>
    </location>
</feature>
<name>A0A438FWW9_VITVI</name>
<evidence type="ECO:0000313" key="3">
    <source>
        <dbReference type="Proteomes" id="UP000288805"/>
    </source>
</evidence>
<dbReference type="GO" id="GO:0003964">
    <property type="term" value="F:RNA-directed DNA polymerase activity"/>
    <property type="evidence" value="ECO:0007669"/>
    <property type="project" value="UniProtKB-KW"/>
</dbReference>
<protein>
    <submittedName>
        <fullName evidence="2">LINE-1 reverse transcriptase-like</fullName>
    </submittedName>
</protein>
<keyword evidence="2" id="KW-0808">Transferase</keyword>
<dbReference type="EMBL" id="QGNW01000720">
    <property type="protein sequence ID" value="RVW64451.1"/>
    <property type="molecule type" value="Genomic_DNA"/>
</dbReference>
<dbReference type="PROSITE" id="PS50878">
    <property type="entry name" value="RT_POL"/>
    <property type="match status" value="1"/>
</dbReference>
<dbReference type="Pfam" id="PF00078">
    <property type="entry name" value="RVT_1"/>
    <property type="match status" value="1"/>
</dbReference>
<dbReference type="SUPFAM" id="SSF56219">
    <property type="entry name" value="DNase I-like"/>
    <property type="match status" value="1"/>
</dbReference>
<reference evidence="2 3" key="1">
    <citation type="journal article" date="2018" name="PLoS Genet.">
        <title>Population sequencing reveals clonal diversity and ancestral inbreeding in the grapevine cultivar Chardonnay.</title>
        <authorList>
            <person name="Roach M.J."/>
            <person name="Johnson D.L."/>
            <person name="Bohlmann J."/>
            <person name="van Vuuren H.J."/>
            <person name="Jones S.J."/>
            <person name="Pretorius I.S."/>
            <person name="Schmidt S.A."/>
            <person name="Borneman A.R."/>
        </authorList>
    </citation>
    <scope>NUCLEOTIDE SEQUENCE [LARGE SCALE GENOMIC DNA]</scope>
    <source>
        <strain evidence="3">cv. Chardonnay</strain>
        <tissue evidence="2">Leaf</tissue>
    </source>
</reference>
<dbReference type="CDD" id="cd01650">
    <property type="entry name" value="RT_nLTR_like"/>
    <property type="match status" value="1"/>
</dbReference>
<evidence type="ECO:0000313" key="2">
    <source>
        <dbReference type="EMBL" id="RVW64451.1"/>
    </source>
</evidence>
<comment type="caution">
    <text evidence="2">The sequence shown here is derived from an EMBL/GenBank/DDBJ whole genome shotgun (WGS) entry which is preliminary data.</text>
</comment>
<dbReference type="InterPro" id="IPR036691">
    <property type="entry name" value="Endo/exonu/phosph_ase_sf"/>
</dbReference>
<keyword evidence="2" id="KW-0548">Nucleotidyltransferase</keyword>
<dbReference type="InterPro" id="IPR000477">
    <property type="entry name" value="RT_dom"/>
</dbReference>
<sequence length="1085" mass="123987">MSEGVVRSLGSGRFLDWRALDASGTAGGILICWDKRTLEILDWEEGQFSLSCRFKNVENGTVWVFTGVYGHFTKEERECLWEEIGAIRGLWEDPWCVGGDYNITLFQRERSRQGRITSAMRRFAQIVDELGLMDIPLQGGVFTWSGGPNNQSWARLDRFLVNTSWLDQFSGVLQSRLPWPLSDHFPVLLEGGGLRRGPSPFRFENMWLKVEGFQDLIRSWWWEIEVRGSVSFRLATKLKEIKQKLKVWNKEVFGNLGCNKAAALQQVEFWDLVESERILSVEETELKKEAKENYKKWVLLEETHWRQLSREIWLREGDRNTGYFHRMANANCRNNYLDRIKIDGVCLSEEQEISHQEAENLEAPFSEAGVHSALMEMNGDKAPGLDGFTVAFWQSLNNTFLVLIPKKGGAEDIGDFRPISLLGGVYKLLAKVLANRLKKVIGKVVSPAQNAFVMGRQILEASLIANEVIDSWQKRKEKGVICKLDIEKAYDSMNWQFLMKVLQKMGFGPKWLGWMWSCISSAKFSILVNGVPVGFFPSSKELRQGDPLSPYLFVMGMEVLGILIRRAVEGEFLSGCNIQEGGRTALNISHLFFANDTIVFCEANKDHLSHLSWILFWFEAASGLKINLGKSEIIPVGEVDDIEELVVEIGCRVGSLPSQYLGLPLGAPNKASSVWDGVEERVRRRLALWKRQFISKGGRITLIKSTLASIPIYQMSLFRMPKIIVRRLEKLQRDFLWGGGNMERKVHLVKWEIVCGDKGRGGLGLRKLDLLNKALLGKWIWRFACERENLWKQVIVAKFGQEDDGWKSKKPNGAFGVGVWKEIMKESDWCWDNIEFMVGKDTKIRFWTDVWCAGTAPSQTFPHLFALAANRNATVEELWDQNSDQGGWNLRFLRNFNDWEVGMVGDLLLKLRGLRPSLEEDSVSWKGGKNEESVNHVLIHCIVSRALWELVLGLVGVKWCTEEPLCEAFPSLFALFDSKETWVTNLGEHRGESGNWNICFVRNLNDWELGAMECFLSLLQGHSVNKEQEDRVVWKGENKGAFSVKGLYSVLETDCTIPFPLKIVWNPWIPSKVSFFTWEARWGKV</sequence>
<gene>
    <name evidence="2" type="primary">LIN1_42</name>
    <name evidence="2" type="ORF">CK203_061722</name>
</gene>
<dbReference type="PANTHER" id="PTHR33116:SF78">
    <property type="entry name" value="OS12G0587133 PROTEIN"/>
    <property type="match status" value="1"/>
</dbReference>
<accession>A0A438FWW9</accession>
<dbReference type="Proteomes" id="UP000288805">
    <property type="component" value="Unassembled WGS sequence"/>
</dbReference>
<organism evidence="2 3">
    <name type="scientific">Vitis vinifera</name>
    <name type="common">Grape</name>
    <dbReference type="NCBI Taxonomy" id="29760"/>
    <lineage>
        <taxon>Eukaryota</taxon>
        <taxon>Viridiplantae</taxon>
        <taxon>Streptophyta</taxon>
        <taxon>Embryophyta</taxon>
        <taxon>Tracheophyta</taxon>
        <taxon>Spermatophyta</taxon>
        <taxon>Magnoliopsida</taxon>
        <taxon>eudicotyledons</taxon>
        <taxon>Gunneridae</taxon>
        <taxon>Pentapetalae</taxon>
        <taxon>rosids</taxon>
        <taxon>Vitales</taxon>
        <taxon>Vitaceae</taxon>
        <taxon>Viteae</taxon>
        <taxon>Vitis</taxon>
    </lineage>
</organism>
<dbReference type="SUPFAM" id="SSF56672">
    <property type="entry name" value="DNA/RNA polymerases"/>
    <property type="match status" value="1"/>
</dbReference>
<dbReference type="PANTHER" id="PTHR33116">
    <property type="entry name" value="REVERSE TRANSCRIPTASE ZINC-BINDING DOMAIN-CONTAINING PROTEIN-RELATED-RELATED"/>
    <property type="match status" value="1"/>
</dbReference>
<proteinExistence type="predicted"/>
<dbReference type="AlphaFoldDB" id="A0A438FWW9"/>
<dbReference type="Gene3D" id="3.60.10.10">
    <property type="entry name" value="Endonuclease/exonuclease/phosphatase"/>
    <property type="match status" value="1"/>
</dbReference>
<keyword evidence="2" id="KW-0695">RNA-directed DNA polymerase</keyword>
<evidence type="ECO:0000259" key="1">
    <source>
        <dbReference type="PROSITE" id="PS50878"/>
    </source>
</evidence>
<dbReference type="InterPro" id="IPR043502">
    <property type="entry name" value="DNA/RNA_pol_sf"/>
</dbReference>